<dbReference type="AlphaFoldDB" id="X1IUX2"/>
<feature type="non-terminal residue" evidence="2">
    <location>
        <position position="1"/>
    </location>
</feature>
<keyword evidence="1" id="KW-1133">Transmembrane helix</keyword>
<protein>
    <submittedName>
        <fullName evidence="2">Uncharacterized protein</fullName>
    </submittedName>
</protein>
<accession>X1IUX2</accession>
<organism evidence="2">
    <name type="scientific">marine sediment metagenome</name>
    <dbReference type="NCBI Taxonomy" id="412755"/>
    <lineage>
        <taxon>unclassified sequences</taxon>
        <taxon>metagenomes</taxon>
        <taxon>ecological metagenomes</taxon>
    </lineage>
</organism>
<sequence>YFIVVMALVFLVAYRKDIKRGLLSYLLYLLIFLAIITPWAFRNYITYGSFKLTAMQGWNLLFYNAAYLESYQKGGYDYLETTREKMRIEIDRVFGDRDIVSPFEKAKFYQEKALEKIFADPGLYTRIHLVGIMKTFATPTFPLSERIFGIPLDEPTTRDRFSSFL</sequence>
<reference evidence="2" key="1">
    <citation type="journal article" date="2014" name="Front. Microbiol.">
        <title>High frequency of phylogenetically diverse reductive dehalogenase-homologous genes in deep subseafloor sedimentary metagenomes.</title>
        <authorList>
            <person name="Kawai M."/>
            <person name="Futagami T."/>
            <person name="Toyoda A."/>
            <person name="Takaki Y."/>
            <person name="Nishi S."/>
            <person name="Hori S."/>
            <person name="Arai W."/>
            <person name="Tsubouchi T."/>
            <person name="Morono Y."/>
            <person name="Uchiyama I."/>
            <person name="Ito T."/>
            <person name="Fujiyama A."/>
            <person name="Inagaki F."/>
            <person name="Takami H."/>
        </authorList>
    </citation>
    <scope>NUCLEOTIDE SEQUENCE</scope>
    <source>
        <strain evidence="2">Expedition CK06-06</strain>
    </source>
</reference>
<comment type="caution">
    <text evidence="2">The sequence shown here is derived from an EMBL/GenBank/DDBJ whole genome shotgun (WGS) entry which is preliminary data.</text>
</comment>
<feature type="transmembrane region" description="Helical" evidence="1">
    <location>
        <begin position="25"/>
        <end position="45"/>
    </location>
</feature>
<dbReference type="EMBL" id="BARU01035946">
    <property type="protein sequence ID" value="GAH86241.1"/>
    <property type="molecule type" value="Genomic_DNA"/>
</dbReference>
<name>X1IUX2_9ZZZZ</name>
<proteinExistence type="predicted"/>
<evidence type="ECO:0000256" key="1">
    <source>
        <dbReference type="SAM" id="Phobius"/>
    </source>
</evidence>
<evidence type="ECO:0000313" key="2">
    <source>
        <dbReference type="EMBL" id="GAH86241.1"/>
    </source>
</evidence>
<keyword evidence="1" id="KW-0472">Membrane</keyword>
<keyword evidence="1" id="KW-0812">Transmembrane</keyword>
<gene>
    <name evidence="2" type="ORF">S03H2_56206</name>
</gene>